<dbReference type="EMBL" id="GBRH01186710">
    <property type="protein sequence ID" value="JAE11186.1"/>
    <property type="molecule type" value="Transcribed_RNA"/>
</dbReference>
<reference evidence="1" key="1">
    <citation type="submission" date="2014-09" db="EMBL/GenBank/DDBJ databases">
        <authorList>
            <person name="Magalhaes I.L.F."/>
            <person name="Oliveira U."/>
            <person name="Santos F.R."/>
            <person name="Vidigal T.H.D.A."/>
            <person name="Brescovit A.D."/>
            <person name="Santos A.J."/>
        </authorList>
    </citation>
    <scope>NUCLEOTIDE SEQUENCE</scope>
    <source>
        <tissue evidence="1">Shoot tissue taken approximately 20 cm above the soil surface</tissue>
    </source>
</reference>
<organism evidence="1">
    <name type="scientific">Arundo donax</name>
    <name type="common">Giant reed</name>
    <name type="synonym">Donax arundinaceus</name>
    <dbReference type="NCBI Taxonomy" id="35708"/>
    <lineage>
        <taxon>Eukaryota</taxon>
        <taxon>Viridiplantae</taxon>
        <taxon>Streptophyta</taxon>
        <taxon>Embryophyta</taxon>
        <taxon>Tracheophyta</taxon>
        <taxon>Spermatophyta</taxon>
        <taxon>Magnoliopsida</taxon>
        <taxon>Liliopsida</taxon>
        <taxon>Poales</taxon>
        <taxon>Poaceae</taxon>
        <taxon>PACMAD clade</taxon>
        <taxon>Arundinoideae</taxon>
        <taxon>Arundineae</taxon>
        <taxon>Arundo</taxon>
    </lineage>
</organism>
<proteinExistence type="predicted"/>
<accession>A0A0A9FM60</accession>
<name>A0A0A9FM60_ARUDO</name>
<dbReference type="AlphaFoldDB" id="A0A0A9FM60"/>
<evidence type="ECO:0000313" key="1">
    <source>
        <dbReference type="EMBL" id="JAE11186.1"/>
    </source>
</evidence>
<reference evidence="1" key="2">
    <citation type="journal article" date="2015" name="Data Brief">
        <title>Shoot transcriptome of the giant reed, Arundo donax.</title>
        <authorList>
            <person name="Barrero R.A."/>
            <person name="Guerrero F.D."/>
            <person name="Moolhuijzen P."/>
            <person name="Goolsby J.A."/>
            <person name="Tidwell J."/>
            <person name="Bellgard S.E."/>
            <person name="Bellgard M.I."/>
        </authorList>
    </citation>
    <scope>NUCLEOTIDE SEQUENCE</scope>
    <source>
        <tissue evidence="1">Shoot tissue taken approximately 20 cm above the soil surface</tissue>
    </source>
</reference>
<protein>
    <submittedName>
        <fullName evidence="1">Uncharacterized protein</fullName>
    </submittedName>
</protein>
<sequence length="24" mass="2773">MNQYHKDHTTGQLLHNVASAVNFF</sequence>